<dbReference type="PROSITE" id="PS51257">
    <property type="entry name" value="PROKAR_LIPOPROTEIN"/>
    <property type="match status" value="1"/>
</dbReference>
<evidence type="ECO:0000313" key="5">
    <source>
        <dbReference type="EMBL" id="MDU0342478.1"/>
    </source>
</evidence>
<dbReference type="Proteomes" id="UP001254257">
    <property type="component" value="Unassembled WGS sequence"/>
</dbReference>
<dbReference type="Gene3D" id="1.10.287.470">
    <property type="entry name" value="Helix hairpin bin"/>
    <property type="match status" value="1"/>
</dbReference>
<dbReference type="PANTHER" id="PTHR30469">
    <property type="entry name" value="MULTIDRUG RESISTANCE PROTEIN MDTA"/>
    <property type="match status" value="1"/>
</dbReference>
<comment type="similarity">
    <text evidence="1">Belongs to the membrane fusion protein (MFP) (TC 8.A.1) family.</text>
</comment>
<proteinExistence type="inferred from homology"/>
<gene>
    <name evidence="5" type="ORF">RKE40_21480</name>
</gene>
<dbReference type="Pfam" id="PF25967">
    <property type="entry name" value="RND-MFP_C"/>
    <property type="match status" value="1"/>
</dbReference>
<dbReference type="Gene3D" id="2.40.50.100">
    <property type="match status" value="1"/>
</dbReference>
<name>A0ABU3SCG0_9HYPH</name>
<protein>
    <submittedName>
        <fullName evidence="5">Efflux RND transporter periplasmic adaptor subunit</fullName>
    </submittedName>
</protein>
<dbReference type="RefSeq" id="WP_316020249.1">
    <property type="nucleotide sequence ID" value="NZ_JAWDID010000041.1"/>
</dbReference>
<accession>A0ABU3SCG0</accession>
<dbReference type="Gene3D" id="2.40.30.170">
    <property type="match status" value="1"/>
</dbReference>
<dbReference type="NCBIfam" id="TIGR01730">
    <property type="entry name" value="RND_mfp"/>
    <property type="match status" value="1"/>
</dbReference>
<dbReference type="EMBL" id="JAWDID010000041">
    <property type="protein sequence ID" value="MDU0342478.1"/>
    <property type="molecule type" value="Genomic_DNA"/>
</dbReference>
<dbReference type="InterPro" id="IPR058627">
    <property type="entry name" value="MdtA-like_C"/>
</dbReference>
<dbReference type="Pfam" id="PF25954">
    <property type="entry name" value="Beta-barrel_RND_2"/>
    <property type="match status" value="1"/>
</dbReference>
<organism evidence="5 6">
    <name type="scientific">Bosea rubneri</name>
    <dbReference type="NCBI Taxonomy" id="3075434"/>
    <lineage>
        <taxon>Bacteria</taxon>
        <taxon>Pseudomonadati</taxon>
        <taxon>Pseudomonadota</taxon>
        <taxon>Alphaproteobacteria</taxon>
        <taxon>Hyphomicrobiales</taxon>
        <taxon>Boseaceae</taxon>
        <taxon>Bosea</taxon>
    </lineage>
</organism>
<feature type="signal peptide" evidence="2">
    <location>
        <begin position="1"/>
        <end position="33"/>
    </location>
</feature>
<evidence type="ECO:0000259" key="4">
    <source>
        <dbReference type="Pfam" id="PF25967"/>
    </source>
</evidence>
<feature type="chain" id="PRO_5047061601" evidence="2">
    <location>
        <begin position="34"/>
        <end position="368"/>
    </location>
</feature>
<comment type="caution">
    <text evidence="5">The sequence shown here is derived from an EMBL/GenBank/DDBJ whole genome shotgun (WGS) entry which is preliminary data.</text>
</comment>
<evidence type="ECO:0000313" key="6">
    <source>
        <dbReference type="Proteomes" id="UP001254257"/>
    </source>
</evidence>
<evidence type="ECO:0000256" key="2">
    <source>
        <dbReference type="SAM" id="SignalP"/>
    </source>
</evidence>
<evidence type="ECO:0000259" key="3">
    <source>
        <dbReference type="Pfam" id="PF25954"/>
    </source>
</evidence>
<dbReference type="InterPro" id="IPR006143">
    <property type="entry name" value="RND_pump_MFP"/>
</dbReference>
<sequence>MGTPDKSRTARLLQGAALAAIALAVAGCQSEQAAAPPAARLVRTITVETPREARDISFTGHIEAQDQAALSFRIGGRLAERNVSVGTNVREGEVVARLDPENELNELRSARAALTAAEGLLRKAENQFERQTHLLERNVTTRADFEAAEQGRTAAQAQVNAAQARVRSAEDIVGFTTLKADAPGVVTRIGAEPGEVVAPARMIVQLARREGRDAVFEVPADIVRALPPDARVHVTLAGDPAVTANGRVREVAPQADPVTRTFRVRVGLSEPPQAFRLGTAVSGAIRGAEISATAIPATALTRQGQDASVWVVDPAKLTVSLRKLEVIRADPATALIGKGLALGDIVVTAGVSLLKEGQQVRLAGTESR</sequence>
<keyword evidence="2" id="KW-0732">Signal</keyword>
<feature type="domain" description="CusB-like beta-barrel" evidence="3">
    <location>
        <begin position="216"/>
        <end position="285"/>
    </location>
</feature>
<dbReference type="Gene3D" id="2.40.420.20">
    <property type="match status" value="1"/>
</dbReference>
<dbReference type="InterPro" id="IPR058792">
    <property type="entry name" value="Beta-barrel_RND_2"/>
</dbReference>
<dbReference type="SUPFAM" id="SSF111369">
    <property type="entry name" value="HlyD-like secretion proteins"/>
    <property type="match status" value="1"/>
</dbReference>
<keyword evidence="6" id="KW-1185">Reference proteome</keyword>
<reference evidence="5 6" key="1">
    <citation type="submission" date="2023-09" db="EMBL/GenBank/DDBJ databases">
        <title>Whole genome shotgun sequencing (WGS) of Bosea sp. ZW T0_25, isolated from stored onions (Allium cepa).</title>
        <authorList>
            <person name="Stoll D.A."/>
            <person name="Huch M."/>
        </authorList>
    </citation>
    <scope>NUCLEOTIDE SEQUENCE [LARGE SCALE GENOMIC DNA]</scope>
    <source>
        <strain evidence="5 6">ZW T0_25</strain>
    </source>
</reference>
<evidence type="ECO:0000256" key="1">
    <source>
        <dbReference type="ARBA" id="ARBA00009477"/>
    </source>
</evidence>
<feature type="domain" description="Multidrug resistance protein MdtA-like C-terminal permuted SH3" evidence="4">
    <location>
        <begin position="294"/>
        <end position="351"/>
    </location>
</feature>
<dbReference type="PANTHER" id="PTHR30469:SF38">
    <property type="entry name" value="HLYD FAMILY SECRETION PROTEIN"/>
    <property type="match status" value="1"/>
</dbReference>